<organism evidence="11 12">
    <name type="scientific">Hydrogenispora ethanolica</name>
    <dbReference type="NCBI Taxonomy" id="1082276"/>
    <lineage>
        <taxon>Bacteria</taxon>
        <taxon>Bacillati</taxon>
        <taxon>Bacillota</taxon>
        <taxon>Hydrogenispora</taxon>
    </lineage>
</organism>
<dbReference type="CDD" id="cd17536">
    <property type="entry name" value="REC_YesN-like"/>
    <property type="match status" value="1"/>
</dbReference>
<dbReference type="Gene3D" id="1.10.10.60">
    <property type="entry name" value="Homeodomain-like"/>
    <property type="match status" value="2"/>
</dbReference>
<keyword evidence="3 8" id="KW-0597">Phosphoprotein</keyword>
<evidence type="ECO:0000256" key="3">
    <source>
        <dbReference type="ARBA" id="ARBA00022553"/>
    </source>
</evidence>
<dbReference type="RefSeq" id="WP_132017393.1">
    <property type="nucleotide sequence ID" value="NZ_SLUN01000050.1"/>
</dbReference>
<gene>
    <name evidence="11" type="ORF">EDC14_105015</name>
</gene>
<keyword evidence="7" id="KW-0804">Transcription</keyword>
<feature type="domain" description="HTH araC/xylS-type" evidence="9">
    <location>
        <begin position="416"/>
        <end position="514"/>
    </location>
</feature>
<keyword evidence="5" id="KW-0805">Transcription regulation</keyword>
<dbReference type="InterPro" id="IPR051552">
    <property type="entry name" value="HptR"/>
</dbReference>
<comment type="caution">
    <text evidence="11">The sequence shown here is derived from an EMBL/GenBank/DDBJ whole genome shotgun (WGS) entry which is preliminary data.</text>
</comment>
<dbReference type="SMART" id="SM00448">
    <property type="entry name" value="REC"/>
    <property type="match status" value="1"/>
</dbReference>
<dbReference type="PANTHER" id="PTHR42713">
    <property type="entry name" value="HISTIDINE KINASE-RELATED"/>
    <property type="match status" value="1"/>
</dbReference>
<reference evidence="11 12" key="1">
    <citation type="submission" date="2019-03" db="EMBL/GenBank/DDBJ databases">
        <title>Genomic Encyclopedia of Type Strains, Phase IV (KMG-IV): sequencing the most valuable type-strain genomes for metagenomic binning, comparative biology and taxonomic classification.</title>
        <authorList>
            <person name="Goeker M."/>
        </authorList>
    </citation>
    <scope>NUCLEOTIDE SEQUENCE [LARGE SCALE GENOMIC DNA]</scope>
    <source>
        <strain evidence="11 12">LX-B</strain>
    </source>
</reference>
<evidence type="ECO:0000256" key="7">
    <source>
        <dbReference type="ARBA" id="ARBA00023163"/>
    </source>
</evidence>
<name>A0A4R1QTQ7_HYDET</name>
<dbReference type="SUPFAM" id="SSF46689">
    <property type="entry name" value="Homeodomain-like"/>
    <property type="match status" value="2"/>
</dbReference>
<dbReference type="SMART" id="SM00342">
    <property type="entry name" value="HTH_ARAC"/>
    <property type="match status" value="1"/>
</dbReference>
<dbReference type="PANTHER" id="PTHR42713:SF3">
    <property type="entry name" value="TRANSCRIPTIONAL REGULATORY PROTEIN HPTR"/>
    <property type="match status" value="1"/>
</dbReference>
<keyword evidence="4" id="KW-0902">Two-component regulatory system</keyword>
<evidence type="ECO:0000256" key="5">
    <source>
        <dbReference type="ARBA" id="ARBA00023015"/>
    </source>
</evidence>
<dbReference type="Pfam" id="PF00072">
    <property type="entry name" value="Response_reg"/>
    <property type="match status" value="1"/>
</dbReference>
<dbReference type="PROSITE" id="PS01124">
    <property type="entry name" value="HTH_ARAC_FAMILY_2"/>
    <property type="match status" value="1"/>
</dbReference>
<evidence type="ECO:0000259" key="10">
    <source>
        <dbReference type="PROSITE" id="PS50110"/>
    </source>
</evidence>
<protein>
    <submittedName>
        <fullName evidence="11">Two-component system response regulator YesN</fullName>
    </submittedName>
</protein>
<dbReference type="GO" id="GO:0005737">
    <property type="term" value="C:cytoplasm"/>
    <property type="evidence" value="ECO:0007669"/>
    <property type="project" value="UniProtKB-SubCell"/>
</dbReference>
<dbReference type="PROSITE" id="PS50110">
    <property type="entry name" value="RESPONSE_REGULATORY"/>
    <property type="match status" value="1"/>
</dbReference>
<dbReference type="SUPFAM" id="SSF52172">
    <property type="entry name" value="CheY-like"/>
    <property type="match status" value="1"/>
</dbReference>
<dbReference type="AlphaFoldDB" id="A0A4R1QTQ7"/>
<dbReference type="InterPro" id="IPR018060">
    <property type="entry name" value="HTH_AraC"/>
</dbReference>
<dbReference type="InterPro" id="IPR009057">
    <property type="entry name" value="Homeodomain-like_sf"/>
</dbReference>
<dbReference type="GO" id="GO:0000160">
    <property type="term" value="P:phosphorelay signal transduction system"/>
    <property type="evidence" value="ECO:0007669"/>
    <property type="project" value="UniProtKB-KW"/>
</dbReference>
<dbReference type="InterPro" id="IPR018062">
    <property type="entry name" value="HTH_AraC-typ_CS"/>
</dbReference>
<dbReference type="Proteomes" id="UP000295008">
    <property type="component" value="Unassembled WGS sequence"/>
</dbReference>
<feature type="domain" description="Response regulatory" evidence="10">
    <location>
        <begin position="3"/>
        <end position="120"/>
    </location>
</feature>
<dbReference type="OrthoDB" id="342399at2"/>
<dbReference type="Pfam" id="PF12833">
    <property type="entry name" value="HTH_18"/>
    <property type="match status" value="1"/>
</dbReference>
<evidence type="ECO:0000313" key="12">
    <source>
        <dbReference type="Proteomes" id="UP000295008"/>
    </source>
</evidence>
<dbReference type="InterPro" id="IPR001789">
    <property type="entry name" value="Sig_transdc_resp-reg_receiver"/>
</dbReference>
<feature type="modified residue" description="4-aspartylphosphate" evidence="8">
    <location>
        <position position="55"/>
    </location>
</feature>
<evidence type="ECO:0000313" key="11">
    <source>
        <dbReference type="EMBL" id="TCL56461.1"/>
    </source>
</evidence>
<dbReference type="PROSITE" id="PS00041">
    <property type="entry name" value="HTH_ARAC_FAMILY_1"/>
    <property type="match status" value="1"/>
</dbReference>
<dbReference type="EMBL" id="SLUN01000050">
    <property type="protein sequence ID" value="TCL56461.1"/>
    <property type="molecule type" value="Genomic_DNA"/>
</dbReference>
<evidence type="ECO:0000256" key="8">
    <source>
        <dbReference type="PROSITE-ProRule" id="PRU00169"/>
    </source>
</evidence>
<evidence type="ECO:0000256" key="2">
    <source>
        <dbReference type="ARBA" id="ARBA00022490"/>
    </source>
</evidence>
<evidence type="ECO:0000259" key="9">
    <source>
        <dbReference type="PROSITE" id="PS01124"/>
    </source>
</evidence>
<evidence type="ECO:0000256" key="6">
    <source>
        <dbReference type="ARBA" id="ARBA00023125"/>
    </source>
</evidence>
<dbReference type="InterPro" id="IPR011006">
    <property type="entry name" value="CheY-like_superfamily"/>
</dbReference>
<keyword evidence="2" id="KW-0963">Cytoplasm</keyword>
<dbReference type="Gene3D" id="3.40.50.2300">
    <property type="match status" value="1"/>
</dbReference>
<dbReference type="GO" id="GO:0043565">
    <property type="term" value="F:sequence-specific DNA binding"/>
    <property type="evidence" value="ECO:0007669"/>
    <property type="project" value="InterPro"/>
</dbReference>
<accession>A0A4R1QTQ7</accession>
<dbReference type="GO" id="GO:0003700">
    <property type="term" value="F:DNA-binding transcription factor activity"/>
    <property type="evidence" value="ECO:0007669"/>
    <property type="project" value="InterPro"/>
</dbReference>
<evidence type="ECO:0000256" key="1">
    <source>
        <dbReference type="ARBA" id="ARBA00004496"/>
    </source>
</evidence>
<sequence>MCKIIIVDDEKLLRQGFIHMTDWSEYGFRIIGEASNGSEALRLIEENHPDIVVTDIRMPVMDGIELTRIIKARFPAIQVIILSSYNDFDYVRETLTLGALDYLLKPKMEYKELLNLLEKARQKIAASEGRSGQETVPSEVRFEHLRHIFLKNLVSNGHLDPATIQENLKRHALDFDESNLLLFYLLFDRNIDTMEYCGIETDLKAVFGSALAACPFLYDEQSYVLILQSVSNSPDHFGRKIIAQLQQDYGLNLWVIAGEPFAGFQNIHPNFQRLLELSRFCFYGEYNKVLKSADLPNCVSLVEFDQKKLNPAIEKLDFNALYAQVAAIPEGALAAGKYIDPYTLKKFFSEVCYYLIHKLNELKLDSEEVNKKKFTYFKNLETTHHYHGLLQIFRTILLEIEALATVRKESCSPLIRRIIDYIKQNYAADISLNSVAERFHMNKSYLCQLFKQQTGENFNDYLVAIRIEKAKELLREPGHNVYTVGNRVGYFNPSYFGQVFKNAVGMTPSEYGKLFGRKD</sequence>
<comment type="subcellular location">
    <subcellularLocation>
        <location evidence="1">Cytoplasm</location>
    </subcellularLocation>
</comment>
<keyword evidence="12" id="KW-1185">Reference proteome</keyword>
<keyword evidence="6" id="KW-0238">DNA-binding</keyword>
<evidence type="ECO:0000256" key="4">
    <source>
        <dbReference type="ARBA" id="ARBA00023012"/>
    </source>
</evidence>
<proteinExistence type="predicted"/>